<accession>A0A016VRN8</accession>
<dbReference type="AlphaFoldDB" id="A0A016VRN8"/>
<gene>
    <name evidence="1" type="primary">Acey_s0006.g2979</name>
    <name evidence="1" type="ORF">Y032_0006g2979</name>
</gene>
<protein>
    <submittedName>
        <fullName evidence="1">Uncharacterized protein</fullName>
    </submittedName>
</protein>
<keyword evidence="2" id="KW-1185">Reference proteome</keyword>
<evidence type="ECO:0000313" key="2">
    <source>
        <dbReference type="Proteomes" id="UP000024635"/>
    </source>
</evidence>
<reference evidence="2" key="1">
    <citation type="journal article" date="2015" name="Nat. Genet.">
        <title>The genome and transcriptome of the zoonotic hookworm Ancylostoma ceylanicum identify infection-specific gene families.</title>
        <authorList>
            <person name="Schwarz E.M."/>
            <person name="Hu Y."/>
            <person name="Antoshechkin I."/>
            <person name="Miller M.M."/>
            <person name="Sternberg P.W."/>
            <person name="Aroian R.V."/>
        </authorList>
    </citation>
    <scope>NUCLEOTIDE SEQUENCE</scope>
    <source>
        <strain evidence="2">HY135</strain>
    </source>
</reference>
<evidence type="ECO:0000313" key="1">
    <source>
        <dbReference type="EMBL" id="EYC29448.1"/>
    </source>
</evidence>
<dbReference type="EMBL" id="JARK01001342">
    <property type="protein sequence ID" value="EYC29448.1"/>
    <property type="molecule type" value="Genomic_DNA"/>
</dbReference>
<proteinExistence type="predicted"/>
<name>A0A016VRN8_9BILA</name>
<organism evidence="1 2">
    <name type="scientific">Ancylostoma ceylanicum</name>
    <dbReference type="NCBI Taxonomy" id="53326"/>
    <lineage>
        <taxon>Eukaryota</taxon>
        <taxon>Metazoa</taxon>
        <taxon>Ecdysozoa</taxon>
        <taxon>Nematoda</taxon>
        <taxon>Chromadorea</taxon>
        <taxon>Rhabditida</taxon>
        <taxon>Rhabditina</taxon>
        <taxon>Rhabditomorpha</taxon>
        <taxon>Strongyloidea</taxon>
        <taxon>Ancylostomatidae</taxon>
        <taxon>Ancylostomatinae</taxon>
        <taxon>Ancylostoma</taxon>
    </lineage>
</organism>
<sequence length="67" mass="7410">MAGADRKRSPAPDSVRIQAAVVQRGERAAGVDQSETTTTVNVGGCGWLAGRLVRRRRFARVELMERW</sequence>
<dbReference type="Proteomes" id="UP000024635">
    <property type="component" value="Unassembled WGS sequence"/>
</dbReference>
<comment type="caution">
    <text evidence="1">The sequence shown here is derived from an EMBL/GenBank/DDBJ whole genome shotgun (WGS) entry which is preliminary data.</text>
</comment>